<dbReference type="InterPro" id="IPR011112">
    <property type="entry name" value="Rho-like_N"/>
</dbReference>
<gene>
    <name evidence="4" type="ORF">SLEP1_g3894</name>
</gene>
<dbReference type="SMART" id="SM00959">
    <property type="entry name" value="Rho_N"/>
    <property type="match status" value="1"/>
</dbReference>
<evidence type="ECO:0000256" key="2">
    <source>
        <dbReference type="SAM" id="MobiDB-lite"/>
    </source>
</evidence>
<protein>
    <recommendedName>
        <fullName evidence="3">Rho termination factor-like N-terminal domain-containing protein</fullName>
    </recommendedName>
</protein>
<keyword evidence="5" id="KW-1185">Reference proteome</keyword>
<feature type="compositionally biased region" description="Polar residues" evidence="2">
    <location>
        <begin position="587"/>
        <end position="616"/>
    </location>
</feature>
<evidence type="ECO:0000259" key="3">
    <source>
        <dbReference type="SMART" id="SM00959"/>
    </source>
</evidence>
<evidence type="ECO:0000313" key="4">
    <source>
        <dbReference type="EMBL" id="GKU89803.1"/>
    </source>
</evidence>
<feature type="domain" description="Rho termination factor-like N-terminal" evidence="3">
    <location>
        <begin position="715"/>
        <end position="751"/>
    </location>
</feature>
<reference evidence="4 5" key="1">
    <citation type="journal article" date="2021" name="Commun. Biol.">
        <title>The genome of Shorea leprosula (Dipterocarpaceae) highlights the ecological relevance of drought in aseasonal tropical rainforests.</title>
        <authorList>
            <person name="Ng K.K.S."/>
            <person name="Kobayashi M.J."/>
            <person name="Fawcett J.A."/>
            <person name="Hatakeyama M."/>
            <person name="Paape T."/>
            <person name="Ng C.H."/>
            <person name="Ang C.C."/>
            <person name="Tnah L.H."/>
            <person name="Lee C.T."/>
            <person name="Nishiyama T."/>
            <person name="Sese J."/>
            <person name="O'Brien M.J."/>
            <person name="Copetti D."/>
            <person name="Mohd Noor M.I."/>
            <person name="Ong R.C."/>
            <person name="Putra M."/>
            <person name="Sireger I.Z."/>
            <person name="Indrioko S."/>
            <person name="Kosugi Y."/>
            <person name="Izuno A."/>
            <person name="Isagi Y."/>
            <person name="Lee S.L."/>
            <person name="Shimizu K.K."/>
        </authorList>
    </citation>
    <scope>NUCLEOTIDE SEQUENCE [LARGE SCALE GENOMIC DNA]</scope>
    <source>
        <strain evidence="4">214</strain>
    </source>
</reference>
<dbReference type="GO" id="GO:0006353">
    <property type="term" value="P:DNA-templated transcription termination"/>
    <property type="evidence" value="ECO:0007669"/>
    <property type="project" value="InterPro"/>
</dbReference>
<evidence type="ECO:0000256" key="1">
    <source>
        <dbReference type="SAM" id="Coils"/>
    </source>
</evidence>
<dbReference type="EMBL" id="BPVZ01000003">
    <property type="protein sequence ID" value="GKU89803.1"/>
    <property type="molecule type" value="Genomic_DNA"/>
</dbReference>
<keyword evidence="1" id="KW-0175">Coiled coil</keyword>
<organism evidence="4 5">
    <name type="scientific">Rubroshorea leprosula</name>
    <dbReference type="NCBI Taxonomy" id="152421"/>
    <lineage>
        <taxon>Eukaryota</taxon>
        <taxon>Viridiplantae</taxon>
        <taxon>Streptophyta</taxon>
        <taxon>Embryophyta</taxon>
        <taxon>Tracheophyta</taxon>
        <taxon>Spermatophyta</taxon>
        <taxon>Magnoliopsida</taxon>
        <taxon>eudicotyledons</taxon>
        <taxon>Gunneridae</taxon>
        <taxon>Pentapetalae</taxon>
        <taxon>rosids</taxon>
        <taxon>malvids</taxon>
        <taxon>Malvales</taxon>
        <taxon>Dipterocarpaceae</taxon>
        <taxon>Rubroshorea</taxon>
    </lineage>
</organism>
<proteinExistence type="predicted"/>
<feature type="region of interest" description="Disordered" evidence="2">
    <location>
        <begin position="585"/>
        <end position="619"/>
    </location>
</feature>
<evidence type="ECO:0000313" key="5">
    <source>
        <dbReference type="Proteomes" id="UP001054252"/>
    </source>
</evidence>
<accession>A0AAV5HVN0</accession>
<comment type="caution">
    <text evidence="4">The sequence shown here is derived from an EMBL/GenBank/DDBJ whole genome shotgun (WGS) entry which is preliminary data.</text>
</comment>
<dbReference type="Proteomes" id="UP001054252">
    <property type="component" value="Unassembled WGS sequence"/>
</dbReference>
<dbReference type="AlphaFoldDB" id="A0AAV5HVN0"/>
<name>A0AAV5HVN0_9ROSI</name>
<feature type="coiled-coil region" evidence="1">
    <location>
        <begin position="49"/>
        <end position="110"/>
    </location>
</feature>
<dbReference type="SUPFAM" id="SSF68912">
    <property type="entry name" value="Rho N-terminal domain-like"/>
    <property type="match status" value="1"/>
</dbReference>
<dbReference type="Gene3D" id="1.10.720.10">
    <property type="match status" value="1"/>
</dbReference>
<dbReference type="Pfam" id="PF07498">
    <property type="entry name" value="Rho_N"/>
    <property type="match status" value="1"/>
</dbReference>
<dbReference type="InterPro" id="IPR036269">
    <property type="entry name" value="Rho_N_sf"/>
</dbReference>
<sequence length="754" mass="83601">MPSDLWGLPPYDLAAEESSSMQPEWQYDYHFGYGFDVIEEDALNEKFCLQVLRILISKADAEIDELENRLVSLQCELAWAEYDDWSVICCNALSKRIDCLEVSIKSLRNKDENDVEVHLLMHTQPAEKLGDILKVLLKSYCHNKDKQNKQPLDGTVLDSGSDSIGHVADRLLESQKLSVLDLNVAAKEETQSPCITHTENCTTINTSCELLEKKSNSSETVKLDNTDAKDQIERPLALAADRSGKNKVANNHVLETTRGKQRAKEQDYSPKDKIVIQSSPSKSAGKRMLKLEMVKVKEHAMGYLNKKKKLKVSGLKIISEENQEQSSISTEDVVILDSSPMPVEERVDHGKKVKLANTISKIQVSRACNCKQTTGLSKEMKQLRKSGFKVNGHEVEEYLVFVDDKDAISNSSLVPGCNGSVSKPDKPASAMIKIESPDTLRHATDLDRSRDNSAFLLGALSQKKSLNFDIDQKLCDIAVEATHKCSMKETKVSSTDKLESSSLLKGQGKRKDPLQLEKVKIVALNNTKHSALTSLIDLQAERAKMKTSLQLKGGKMQLGEREMAASDEKLDTNLSMVPQGKKAKLSFKSNPPNNQECNPISKGNVSNSSLSPNASGQDCRVQSKIVPRFLLEAEDKGPKLDDTKKSISSSQKKCKKASSLPMVVEMRSSILQIEFSKLHETTDGTGKKGCSISDSESCSAVDSCIRVSLRSAISDLKGMKLSDLRAIAKEQQLTKYSKLRKDDLVEKIVNRLYC</sequence>